<proteinExistence type="predicted"/>
<name>A0A811KGG5_9BILA</name>
<dbReference type="Proteomes" id="UP000783686">
    <property type="component" value="Unassembled WGS sequence"/>
</dbReference>
<evidence type="ECO:0000313" key="5">
    <source>
        <dbReference type="EMBL" id="CAD5213939.1"/>
    </source>
</evidence>
<keyword evidence="1" id="KW-0677">Repeat</keyword>
<dbReference type="PANTHER" id="PTHR10288">
    <property type="entry name" value="KH DOMAIN CONTAINING RNA BINDING PROTEIN"/>
    <property type="match status" value="1"/>
</dbReference>
<dbReference type="PROSITE" id="PS50084">
    <property type="entry name" value="KH_TYPE_1"/>
    <property type="match status" value="2"/>
</dbReference>
<feature type="domain" description="K Homology" evidence="4">
    <location>
        <begin position="45"/>
        <end position="113"/>
    </location>
</feature>
<dbReference type="Proteomes" id="UP000614601">
    <property type="component" value="Unassembled WGS sequence"/>
</dbReference>
<keyword evidence="2" id="KW-0694">RNA-binding</keyword>
<reference evidence="5" key="1">
    <citation type="submission" date="2020-09" db="EMBL/GenBank/DDBJ databases">
        <authorList>
            <person name="Kikuchi T."/>
        </authorList>
    </citation>
    <scope>NUCLEOTIDE SEQUENCE</scope>
    <source>
        <strain evidence="5">SH1</strain>
    </source>
</reference>
<organism evidence="5 6">
    <name type="scientific">Bursaphelenchus okinawaensis</name>
    <dbReference type="NCBI Taxonomy" id="465554"/>
    <lineage>
        <taxon>Eukaryota</taxon>
        <taxon>Metazoa</taxon>
        <taxon>Ecdysozoa</taxon>
        <taxon>Nematoda</taxon>
        <taxon>Chromadorea</taxon>
        <taxon>Rhabditida</taxon>
        <taxon>Tylenchina</taxon>
        <taxon>Tylenchomorpha</taxon>
        <taxon>Aphelenchoidea</taxon>
        <taxon>Aphelenchoididae</taxon>
        <taxon>Bursaphelenchus</taxon>
    </lineage>
</organism>
<dbReference type="CDD" id="cd02396">
    <property type="entry name" value="KH-I_PCBP_rpt2"/>
    <property type="match status" value="1"/>
</dbReference>
<feature type="compositionally biased region" description="Polar residues" evidence="3">
    <location>
        <begin position="29"/>
        <end position="40"/>
    </location>
</feature>
<evidence type="ECO:0000313" key="6">
    <source>
        <dbReference type="Proteomes" id="UP000614601"/>
    </source>
</evidence>
<evidence type="ECO:0000259" key="4">
    <source>
        <dbReference type="SMART" id="SM00322"/>
    </source>
</evidence>
<dbReference type="InterPro" id="IPR004087">
    <property type="entry name" value="KH_dom"/>
</dbReference>
<dbReference type="EMBL" id="CAJFDH010000003">
    <property type="protein sequence ID" value="CAD5213939.1"/>
    <property type="molecule type" value="Genomic_DNA"/>
</dbReference>
<feature type="compositionally biased region" description="Basic and acidic residues" evidence="3">
    <location>
        <begin position="19"/>
        <end position="28"/>
    </location>
</feature>
<protein>
    <recommendedName>
        <fullName evidence="4">K Homology domain-containing protein</fullName>
    </recommendedName>
</protein>
<keyword evidence="6" id="KW-1185">Reference proteome</keyword>
<dbReference type="OrthoDB" id="442947at2759"/>
<dbReference type="Gene3D" id="3.30.1370.10">
    <property type="entry name" value="K Homology domain, type 1"/>
    <property type="match status" value="2"/>
</dbReference>
<dbReference type="InterPro" id="IPR004088">
    <property type="entry name" value="KH_dom_type_1"/>
</dbReference>
<evidence type="ECO:0000256" key="2">
    <source>
        <dbReference type="PROSITE-ProRule" id="PRU00117"/>
    </source>
</evidence>
<dbReference type="EMBL" id="CAJFCW020000003">
    <property type="protein sequence ID" value="CAG9101801.1"/>
    <property type="molecule type" value="Genomic_DNA"/>
</dbReference>
<dbReference type="Pfam" id="PF00013">
    <property type="entry name" value="KH_1"/>
    <property type="match status" value="2"/>
</dbReference>
<evidence type="ECO:0000256" key="1">
    <source>
        <dbReference type="ARBA" id="ARBA00022737"/>
    </source>
</evidence>
<dbReference type="CDD" id="cd22438">
    <property type="entry name" value="KH-I_PCBP_rpt1"/>
    <property type="match status" value="1"/>
</dbReference>
<dbReference type="AlphaFoldDB" id="A0A811KGG5"/>
<gene>
    <name evidence="5" type="ORF">BOKJ2_LOCUS5343</name>
</gene>
<feature type="domain" description="K Homology" evidence="4">
    <location>
        <begin position="129"/>
        <end position="200"/>
    </location>
</feature>
<evidence type="ECO:0000256" key="3">
    <source>
        <dbReference type="SAM" id="MobiDB-lite"/>
    </source>
</evidence>
<dbReference type="GO" id="GO:0003723">
    <property type="term" value="F:RNA binding"/>
    <property type="evidence" value="ECO:0007669"/>
    <property type="project" value="UniProtKB-UniRule"/>
</dbReference>
<dbReference type="SMART" id="SM00322">
    <property type="entry name" value="KH"/>
    <property type="match status" value="2"/>
</dbReference>
<accession>A0A811KGG5</accession>
<dbReference type="SUPFAM" id="SSF54791">
    <property type="entry name" value="Eukaryotic type KH-domain (KH-domain type I)"/>
    <property type="match status" value="2"/>
</dbReference>
<sequence>MDMLNQHVLEAQNNALMTSRDELDKERPSTTTSNESANGSGSVSVILTVRLLMLGKEVGSIIGKRGDHVKLIRDKSTAKINISDGSCPERIVSITGNLTTINTAFQMIAQKFEEYLQDMTAIPNSVPKPPITMRLIIPATQCGSIIGKGGTKIKEIRERTGSSIQVASEMLPNSTERAVTISGTCEALIECMRQICVILQEAPPKGATLPYRPKPTYNPMLVASSAAAAAAAQQQATQHITSILQQQQQQVYGQQASMVPNMLQYQAYAGVNPVLAKGGYPPVSGDADIQQAILNNLALAQSQQSALLSPDELQAALLGLSNPLGWTGRPEDMINAQLLGQAGILQHCGGKVGGQTGISDSISSVQAKKTRNLNQNAQNPANMRRYAPY</sequence>
<dbReference type="InterPro" id="IPR036612">
    <property type="entry name" value="KH_dom_type_1_sf"/>
</dbReference>
<comment type="caution">
    <text evidence="5">The sequence shown here is derived from an EMBL/GenBank/DDBJ whole genome shotgun (WGS) entry which is preliminary data.</text>
</comment>
<feature type="region of interest" description="Disordered" evidence="3">
    <location>
        <begin position="15"/>
        <end position="40"/>
    </location>
</feature>